<evidence type="ECO:0000313" key="4">
    <source>
        <dbReference type="Proteomes" id="UP000231092"/>
    </source>
</evidence>
<proteinExistence type="predicted"/>
<dbReference type="OrthoDB" id="2031899at2"/>
<sequence length="364" mass="41469">MKKGFAAIFLVVPLVLGCAGIARAEEMFIEIKKEYRTSIKEEDGRLQFKEIYEKDGIIYRLKSVHTDNVEEIYPGDIITYDSDPFVGNPEKYAPQAVEQEGKRYSLKTSELSKAVTEETTKYSEASVLYEGVEYIDSLPEDARVKVINEDLKQELNVTLPAVGFKEESAYWDYNFTFPITVSGYDADSYMLGQTEISNRSPLIDHAELFLSYLNLPSQYYKITSVKWDGDPVSKDGEMIRNATAHGRKFVKDIRGIYGGAVTFPSIEANVYHGTYIDAEAENQTGQIIYKKEVTAIYERDGRKGFWNFLKWLLTNSVTLSILSILLIILLLLVIVKKMRKKHSSEKKLAEKKMKELTSSLRDDS</sequence>
<evidence type="ECO:0000313" key="3">
    <source>
        <dbReference type="EMBL" id="PJJ29846.1"/>
    </source>
</evidence>
<organism evidence="3 4">
    <name type="scientific">[Clostridium] celerecrescens 18A</name>
    <dbReference type="NCBI Taxonomy" id="1286362"/>
    <lineage>
        <taxon>Bacteria</taxon>
        <taxon>Bacillati</taxon>
        <taxon>Bacillota</taxon>
        <taxon>Clostridia</taxon>
        <taxon>Lachnospirales</taxon>
        <taxon>Lachnospiraceae</taxon>
        <taxon>Lacrimispora</taxon>
    </lineage>
</organism>
<feature type="compositionally biased region" description="Basic and acidic residues" evidence="1">
    <location>
        <begin position="345"/>
        <end position="364"/>
    </location>
</feature>
<dbReference type="EMBL" id="PGET01000001">
    <property type="protein sequence ID" value="PJJ29846.1"/>
    <property type="molecule type" value="Genomic_DNA"/>
</dbReference>
<accession>A0A2M8Z8S8</accession>
<reference evidence="3 4" key="1">
    <citation type="submission" date="2017-11" db="EMBL/GenBank/DDBJ databases">
        <title>Understudied soil microbes with underappreciated capabilities: Untangling the Clostridium saccharolyticum group.</title>
        <authorList>
            <person name="Leschine S."/>
        </authorList>
    </citation>
    <scope>NUCLEOTIDE SEQUENCE [LARGE SCALE GENOMIC DNA]</scope>
    <source>
        <strain evidence="3 4">18A</strain>
    </source>
</reference>
<keyword evidence="2" id="KW-0812">Transmembrane</keyword>
<name>A0A2M8Z8S8_9FIRM</name>
<feature type="transmembrane region" description="Helical" evidence="2">
    <location>
        <begin position="311"/>
        <end position="335"/>
    </location>
</feature>
<evidence type="ECO:0000256" key="2">
    <source>
        <dbReference type="SAM" id="Phobius"/>
    </source>
</evidence>
<keyword evidence="2" id="KW-1133">Transmembrane helix</keyword>
<dbReference type="Proteomes" id="UP000231092">
    <property type="component" value="Unassembled WGS sequence"/>
</dbReference>
<keyword evidence="2" id="KW-0472">Membrane</keyword>
<evidence type="ECO:0000256" key="1">
    <source>
        <dbReference type="SAM" id="MobiDB-lite"/>
    </source>
</evidence>
<dbReference type="AlphaFoldDB" id="A0A2M8Z8S8"/>
<dbReference type="RefSeq" id="WP_157803175.1">
    <property type="nucleotide sequence ID" value="NZ_PGET01000001.1"/>
</dbReference>
<protein>
    <submittedName>
        <fullName evidence="3">Uncharacterized protein</fullName>
    </submittedName>
</protein>
<dbReference type="PROSITE" id="PS51257">
    <property type="entry name" value="PROKAR_LIPOPROTEIN"/>
    <property type="match status" value="1"/>
</dbReference>
<comment type="caution">
    <text evidence="3">The sequence shown here is derived from an EMBL/GenBank/DDBJ whole genome shotgun (WGS) entry which is preliminary data.</text>
</comment>
<feature type="region of interest" description="Disordered" evidence="1">
    <location>
        <begin position="344"/>
        <end position="364"/>
    </location>
</feature>
<gene>
    <name evidence="3" type="ORF">H171_3406</name>
</gene>